<dbReference type="InterPro" id="IPR037522">
    <property type="entry name" value="HD_GYP_dom"/>
</dbReference>
<dbReference type="Proteomes" id="UP000321827">
    <property type="component" value="Unassembled WGS sequence"/>
</dbReference>
<comment type="caution">
    <text evidence="2">The sequence shown here is derived from an EMBL/GenBank/DDBJ whole genome shotgun (WGS) entry which is preliminary data.</text>
</comment>
<proteinExistence type="predicted"/>
<dbReference type="SUPFAM" id="SSF109604">
    <property type="entry name" value="HD-domain/PDEase-like"/>
    <property type="match status" value="1"/>
</dbReference>
<dbReference type="InterPro" id="IPR003607">
    <property type="entry name" value="HD/PDEase_dom"/>
</dbReference>
<evidence type="ECO:0000259" key="1">
    <source>
        <dbReference type="PROSITE" id="PS51832"/>
    </source>
</evidence>
<organism evidence="2 3">
    <name type="scientific">Oceanithermus desulfurans NBRC 100063</name>
    <dbReference type="NCBI Taxonomy" id="1227550"/>
    <lineage>
        <taxon>Bacteria</taxon>
        <taxon>Thermotogati</taxon>
        <taxon>Deinococcota</taxon>
        <taxon>Deinococci</taxon>
        <taxon>Thermales</taxon>
        <taxon>Thermaceae</taxon>
        <taxon>Oceanithermus</taxon>
    </lineage>
</organism>
<dbReference type="PANTHER" id="PTHR45228:SF4">
    <property type="entry name" value="LIPOPROTEIN"/>
    <property type="match status" value="1"/>
</dbReference>
<protein>
    <recommendedName>
        <fullName evidence="1">HD-GYP domain-containing protein</fullName>
    </recommendedName>
</protein>
<dbReference type="PANTHER" id="PTHR45228">
    <property type="entry name" value="CYCLIC DI-GMP PHOSPHODIESTERASE TM_0186-RELATED"/>
    <property type="match status" value="1"/>
</dbReference>
<feature type="domain" description="HD-GYP" evidence="1">
    <location>
        <begin position="27"/>
        <end position="221"/>
    </location>
</feature>
<dbReference type="Pfam" id="PF13487">
    <property type="entry name" value="HD_5"/>
    <property type="match status" value="1"/>
</dbReference>
<dbReference type="AlphaFoldDB" id="A0A511RJX2"/>
<reference evidence="2 3" key="1">
    <citation type="submission" date="2019-07" db="EMBL/GenBank/DDBJ databases">
        <title>Whole genome shotgun sequence of Oceanithermus desulfurans NBRC 100063.</title>
        <authorList>
            <person name="Hosoyama A."/>
            <person name="Uohara A."/>
            <person name="Ohji S."/>
            <person name="Ichikawa N."/>
        </authorList>
    </citation>
    <scope>NUCLEOTIDE SEQUENCE [LARGE SCALE GENOMIC DNA]</scope>
    <source>
        <strain evidence="2 3">NBRC 100063</strain>
    </source>
</reference>
<dbReference type="EMBL" id="BJXN01000003">
    <property type="protein sequence ID" value="GEM89106.1"/>
    <property type="molecule type" value="Genomic_DNA"/>
</dbReference>
<dbReference type="InterPro" id="IPR052020">
    <property type="entry name" value="Cyclic_di-GMP/3'3'-cGAMP_PDE"/>
</dbReference>
<dbReference type="Gene3D" id="1.10.3210.10">
    <property type="entry name" value="Hypothetical protein af1432"/>
    <property type="match status" value="1"/>
</dbReference>
<accession>A0A511RJX2</accession>
<gene>
    <name evidence="2" type="ORF">ODE01S_05400</name>
</gene>
<dbReference type="CDD" id="cd00077">
    <property type="entry name" value="HDc"/>
    <property type="match status" value="1"/>
</dbReference>
<evidence type="ECO:0000313" key="3">
    <source>
        <dbReference type="Proteomes" id="UP000321827"/>
    </source>
</evidence>
<dbReference type="PROSITE" id="PS51832">
    <property type="entry name" value="HD_GYP"/>
    <property type="match status" value="1"/>
</dbReference>
<name>A0A511RJX2_9DEIN</name>
<evidence type="ECO:0000313" key="2">
    <source>
        <dbReference type="EMBL" id="GEM89106.1"/>
    </source>
</evidence>
<sequence>MDVATGRLYQRQLMEYAQDLARAYREIRASQDDFLSVLVTLVELKAPAARGHARRVAFWALRLNDALGRPLEPAPLKAAALAHDVGKLGLPDRVIASWVGEDDEGRELLATHPQLGASLLEHVAAFRDWIPWVRHHHERWDGAGFPDGLAGEAIPLGARVIAVANGFDYRMHGYGRDPAYTLAGTTAWLEQQAGGAFDPALVEAFVAMPLEALWANRLWLEEVQE</sequence>